<dbReference type="PANTHER" id="PTHR45713">
    <property type="entry name" value="FTP DOMAIN-CONTAINING PROTEIN"/>
    <property type="match status" value="1"/>
</dbReference>
<gene>
    <name evidence="11" type="ORF">WMY93_031297</name>
</gene>
<reference evidence="12" key="1">
    <citation type="submission" date="2024-04" db="EMBL/GenBank/DDBJ databases">
        <title>Salinicola lusitanus LLJ914,a marine bacterium isolated from the Okinawa Trough.</title>
        <authorList>
            <person name="Li J."/>
        </authorList>
    </citation>
    <scope>NUCLEOTIDE SEQUENCE [LARGE SCALE GENOMIC DNA]</scope>
</reference>
<dbReference type="GO" id="GO:0010185">
    <property type="term" value="P:regulation of cellular defense response"/>
    <property type="evidence" value="ECO:0007669"/>
    <property type="project" value="UniProtKB-ARBA"/>
</dbReference>
<dbReference type="SMART" id="SM00607">
    <property type="entry name" value="FTP"/>
    <property type="match status" value="1"/>
</dbReference>
<evidence type="ECO:0000256" key="8">
    <source>
        <dbReference type="ARBA" id="ARBA00022837"/>
    </source>
</evidence>
<evidence type="ECO:0000256" key="5">
    <source>
        <dbReference type="ARBA" id="ARBA00022525"/>
    </source>
</evidence>
<feature type="domain" description="Fucolectin tachylectin-4 pentraxin-1" evidence="10">
    <location>
        <begin position="102"/>
        <end position="254"/>
    </location>
</feature>
<sequence length="261" mass="28707">MFTYECILVSSPPAEDLWMCFGHLGQDRGRAVNRSPPGCEMDLLTEEEAGQTCVATFSPYKGQIQTLTLTEPVEGRYVNVFLPGTNKYLTLCEVEVYGSKRDVNVALGGEATQIDTYEIGAASNAIDGKRDSVFYHHSCSHTLTSTDPWWRLDMKQSHTITSITVTNRKDCCAERLDGAQIRVGNSLENNGNDNPLVATVSHIAAGRSQSFMFPSAVEGRYVNIYLPGTDKYLTLCEVEVYGLKGEVATAAPEDTEDERPS</sequence>
<dbReference type="EMBL" id="JBBPFD010000638">
    <property type="protein sequence ID" value="KAK7878047.1"/>
    <property type="molecule type" value="Genomic_DNA"/>
</dbReference>
<dbReference type="GO" id="GO:0042806">
    <property type="term" value="F:fucose binding"/>
    <property type="evidence" value="ECO:0007669"/>
    <property type="project" value="UniProtKB-ARBA"/>
</dbReference>
<dbReference type="InterPro" id="IPR051941">
    <property type="entry name" value="BG_Antigen-Binding_Lectin"/>
</dbReference>
<organism evidence="11 12">
    <name type="scientific">Mugilogobius chulae</name>
    <name type="common">yellowstripe goby</name>
    <dbReference type="NCBI Taxonomy" id="88201"/>
    <lineage>
        <taxon>Eukaryota</taxon>
        <taxon>Metazoa</taxon>
        <taxon>Chordata</taxon>
        <taxon>Craniata</taxon>
        <taxon>Vertebrata</taxon>
        <taxon>Euteleostomi</taxon>
        <taxon>Actinopterygii</taxon>
        <taxon>Neopterygii</taxon>
        <taxon>Teleostei</taxon>
        <taxon>Neoteleostei</taxon>
        <taxon>Acanthomorphata</taxon>
        <taxon>Gobiaria</taxon>
        <taxon>Gobiiformes</taxon>
        <taxon>Gobioidei</taxon>
        <taxon>Gobiidae</taxon>
        <taxon>Gobionellinae</taxon>
        <taxon>Mugilogobius</taxon>
    </lineage>
</organism>
<keyword evidence="7" id="KW-0430">Lectin</keyword>
<keyword evidence="9" id="KW-1015">Disulfide bond</keyword>
<dbReference type="PANTHER" id="PTHR45713:SF8">
    <property type="entry name" value="SI:CH211-215K15.4"/>
    <property type="match status" value="1"/>
</dbReference>
<evidence type="ECO:0000256" key="9">
    <source>
        <dbReference type="ARBA" id="ARBA00023157"/>
    </source>
</evidence>
<evidence type="ECO:0000256" key="1">
    <source>
        <dbReference type="ARBA" id="ARBA00002219"/>
    </source>
</evidence>
<dbReference type="GO" id="GO:0046872">
    <property type="term" value="F:metal ion binding"/>
    <property type="evidence" value="ECO:0007669"/>
    <property type="project" value="UniProtKB-KW"/>
</dbReference>
<keyword evidence="6" id="KW-0479">Metal-binding</keyword>
<evidence type="ECO:0000313" key="11">
    <source>
        <dbReference type="EMBL" id="KAK7878047.1"/>
    </source>
</evidence>
<dbReference type="Gene3D" id="2.60.120.260">
    <property type="entry name" value="Galactose-binding domain-like"/>
    <property type="match status" value="2"/>
</dbReference>
<evidence type="ECO:0000256" key="4">
    <source>
        <dbReference type="ARBA" id="ARBA00011233"/>
    </source>
</evidence>
<comment type="subcellular location">
    <subcellularLocation>
        <location evidence="2">Secreted</location>
    </subcellularLocation>
</comment>
<evidence type="ECO:0000259" key="10">
    <source>
        <dbReference type="SMART" id="SM00607"/>
    </source>
</evidence>
<comment type="subunit">
    <text evidence="4">Homotrimer.</text>
</comment>
<evidence type="ECO:0000313" key="12">
    <source>
        <dbReference type="Proteomes" id="UP001460270"/>
    </source>
</evidence>
<dbReference type="AlphaFoldDB" id="A0AAW0MDN4"/>
<dbReference type="InterPro" id="IPR008979">
    <property type="entry name" value="Galactose-bd-like_sf"/>
</dbReference>
<dbReference type="Pfam" id="PF22633">
    <property type="entry name" value="F5_F8_type_C_2"/>
    <property type="match status" value="1"/>
</dbReference>
<evidence type="ECO:0000256" key="7">
    <source>
        <dbReference type="ARBA" id="ARBA00022734"/>
    </source>
</evidence>
<keyword evidence="5" id="KW-0964">Secreted</keyword>
<dbReference type="SUPFAM" id="SSF49785">
    <property type="entry name" value="Galactose-binding domain-like"/>
    <property type="match status" value="2"/>
</dbReference>
<protein>
    <recommendedName>
        <fullName evidence="10">Fucolectin tachylectin-4 pentraxin-1 domain-containing protein</fullName>
    </recommendedName>
</protein>
<evidence type="ECO:0000256" key="6">
    <source>
        <dbReference type="ARBA" id="ARBA00022723"/>
    </source>
</evidence>
<name>A0AAW0MDN4_9GOBI</name>
<dbReference type="Proteomes" id="UP001460270">
    <property type="component" value="Unassembled WGS sequence"/>
</dbReference>
<evidence type="ECO:0000256" key="2">
    <source>
        <dbReference type="ARBA" id="ARBA00004613"/>
    </source>
</evidence>
<comment type="function">
    <text evidence="1">Acts as a defensive agent. Recognizes blood group fucosylated oligosaccharides including A, B, H and Lewis B-type antigens. Does not recognize Lewis A antigen and has low affinity for monovalent haptens.</text>
</comment>
<comment type="similarity">
    <text evidence="3">Belongs to the fucolectin family.</text>
</comment>
<comment type="caution">
    <text evidence="11">The sequence shown here is derived from an EMBL/GenBank/DDBJ whole genome shotgun (WGS) entry which is preliminary data.</text>
</comment>
<proteinExistence type="inferred from homology"/>
<keyword evidence="8" id="KW-0106">Calcium</keyword>
<keyword evidence="12" id="KW-1185">Reference proteome</keyword>
<evidence type="ECO:0000256" key="3">
    <source>
        <dbReference type="ARBA" id="ARBA00010147"/>
    </source>
</evidence>
<dbReference type="GO" id="GO:0001868">
    <property type="term" value="P:regulation of complement activation, lectin pathway"/>
    <property type="evidence" value="ECO:0007669"/>
    <property type="project" value="UniProtKB-ARBA"/>
</dbReference>
<accession>A0AAW0MDN4</accession>
<dbReference type="InterPro" id="IPR006585">
    <property type="entry name" value="FTP1"/>
</dbReference>